<feature type="transmembrane region" description="Helical" evidence="1">
    <location>
        <begin position="359"/>
        <end position="378"/>
    </location>
</feature>
<feature type="transmembrane region" description="Helical" evidence="1">
    <location>
        <begin position="249"/>
        <end position="268"/>
    </location>
</feature>
<keyword evidence="1" id="KW-0472">Membrane</keyword>
<feature type="transmembrane region" description="Helical" evidence="1">
    <location>
        <begin position="94"/>
        <end position="113"/>
    </location>
</feature>
<gene>
    <name evidence="2" type="ORF">E5356_02175</name>
</gene>
<dbReference type="Proteomes" id="UP000305751">
    <property type="component" value="Unassembled WGS sequence"/>
</dbReference>
<feature type="transmembrane region" description="Helical" evidence="1">
    <location>
        <begin position="68"/>
        <end position="88"/>
    </location>
</feature>
<feature type="transmembrane region" description="Helical" evidence="1">
    <location>
        <begin position="190"/>
        <end position="206"/>
    </location>
</feature>
<dbReference type="EMBL" id="SRZA01000003">
    <property type="protein sequence ID" value="TGY08198.1"/>
    <property type="molecule type" value="Genomic_DNA"/>
</dbReference>
<dbReference type="AlphaFoldDB" id="A0A4S2B2D3"/>
<feature type="transmembrane region" description="Helical" evidence="1">
    <location>
        <begin position="390"/>
        <end position="418"/>
    </location>
</feature>
<dbReference type="RefSeq" id="WP_136013466.1">
    <property type="nucleotide sequence ID" value="NZ_CANRQM010000003.1"/>
</dbReference>
<feature type="transmembrane region" description="Helical" evidence="1">
    <location>
        <begin position="218"/>
        <end position="243"/>
    </location>
</feature>
<comment type="caution">
    <text evidence="2">The sequence shown here is derived from an EMBL/GenBank/DDBJ whole genome shotgun (WGS) entry which is preliminary data.</text>
</comment>
<proteinExistence type="predicted"/>
<evidence type="ECO:0000256" key="1">
    <source>
        <dbReference type="SAM" id="Phobius"/>
    </source>
</evidence>
<sequence>MIEAINKVVSRFDYFYIFVMVIYMGQATPETSRMVTTLSGNPVPLLFPIILTYILCKRNKVSFRNKRFLGILAIYGLWAIFSLLKYEIFTTEELSYHFFMVYAIIIAYIQNQIYGYRLLPIYERVMVWFCKIALFFWIIVLLIPASTSFFRLFQETNMGNNVLYIFTLMDPVKGLSKQGILRNAGCSWEPGRFAIMLTLAIFCNLCQNGIKFRKNSNIWWLLLALISTMSTTGFVSVLVTYSIFLIRKINLKSIFIFLFVMLPIVYGISQLDFMFNKINDKIIKAQDVSYLEDSFEWAAKTMEKGQYRGSIDRLDAIPFEWMNLMNDPILGYSRNFEHSFFRTHITTNYALANGLVKILGMYGFILGIFFFIILFLSSRKLAEDSYEKRTWGLAILICLSAISYQILSIPIFTTFWFYGVFNPQKKR</sequence>
<feature type="transmembrane region" description="Helical" evidence="1">
    <location>
        <begin position="125"/>
        <end position="145"/>
    </location>
</feature>
<feature type="transmembrane region" description="Helical" evidence="1">
    <location>
        <begin position="34"/>
        <end position="56"/>
    </location>
</feature>
<feature type="transmembrane region" description="Helical" evidence="1">
    <location>
        <begin position="12"/>
        <end position="28"/>
    </location>
</feature>
<protein>
    <recommendedName>
        <fullName evidence="4">O-antigen ligase domain-containing protein</fullName>
    </recommendedName>
</protein>
<evidence type="ECO:0000313" key="3">
    <source>
        <dbReference type="Proteomes" id="UP000305751"/>
    </source>
</evidence>
<reference evidence="2 3" key="1">
    <citation type="submission" date="2019-04" db="EMBL/GenBank/DDBJ databases">
        <title>Microbes associate with the intestines of laboratory mice.</title>
        <authorList>
            <person name="Navarre W."/>
            <person name="Wong E."/>
            <person name="Huang K."/>
            <person name="Tropini C."/>
            <person name="Ng K."/>
            <person name="Yu B."/>
        </authorList>
    </citation>
    <scope>NUCLEOTIDE SEQUENCE [LARGE SCALE GENOMIC DNA]</scope>
    <source>
        <strain evidence="2 3">NM70_E10</strain>
    </source>
</reference>
<evidence type="ECO:0008006" key="4">
    <source>
        <dbReference type="Google" id="ProtNLM"/>
    </source>
</evidence>
<keyword evidence="1" id="KW-0812">Transmembrane</keyword>
<keyword evidence="1" id="KW-1133">Transmembrane helix</keyword>
<accession>A0A4S2B2D3</accession>
<name>A0A4S2B2D3_9BACE</name>
<evidence type="ECO:0000313" key="2">
    <source>
        <dbReference type="EMBL" id="TGY08198.1"/>
    </source>
</evidence>
<organism evidence="2 3">
    <name type="scientific">Bacteroides acidifaciens</name>
    <dbReference type="NCBI Taxonomy" id="85831"/>
    <lineage>
        <taxon>Bacteria</taxon>
        <taxon>Pseudomonadati</taxon>
        <taxon>Bacteroidota</taxon>
        <taxon>Bacteroidia</taxon>
        <taxon>Bacteroidales</taxon>
        <taxon>Bacteroidaceae</taxon>
        <taxon>Bacteroides</taxon>
    </lineage>
</organism>
<keyword evidence="3" id="KW-1185">Reference proteome</keyword>